<dbReference type="Proteomes" id="UP000051672">
    <property type="component" value="Unassembled WGS sequence"/>
</dbReference>
<keyword evidence="2" id="KW-1185">Reference proteome</keyword>
<dbReference type="Pfam" id="PF11217">
    <property type="entry name" value="DUF3013"/>
    <property type="match status" value="1"/>
</dbReference>
<name>A0A0R2B0E8_9LACO</name>
<dbReference type="RefSeq" id="WP_057893738.1">
    <property type="nucleotide sequence ID" value="NZ_AYZQ01000001.1"/>
</dbReference>
<dbReference type="OrthoDB" id="2165293at2"/>
<protein>
    <recommendedName>
        <fullName evidence="3">Methylpurine-DNA glycosylase</fullName>
    </recommendedName>
</protein>
<proteinExistence type="predicted"/>
<reference evidence="1 2" key="1">
    <citation type="journal article" date="2015" name="Genome Announc.">
        <title>Expanding the biotechnology potential of lactobacilli through comparative genomics of 213 strains and associated genera.</title>
        <authorList>
            <person name="Sun Z."/>
            <person name="Harris H.M."/>
            <person name="McCann A."/>
            <person name="Guo C."/>
            <person name="Argimon S."/>
            <person name="Zhang W."/>
            <person name="Yang X."/>
            <person name="Jeffery I.B."/>
            <person name="Cooney J.C."/>
            <person name="Kagawa T.F."/>
            <person name="Liu W."/>
            <person name="Song Y."/>
            <person name="Salvetti E."/>
            <person name="Wrobel A."/>
            <person name="Rasinkangas P."/>
            <person name="Parkhill J."/>
            <person name="Rea M.C."/>
            <person name="O'Sullivan O."/>
            <person name="Ritari J."/>
            <person name="Douillard F.P."/>
            <person name="Paul Ross R."/>
            <person name="Yang R."/>
            <person name="Briner A.E."/>
            <person name="Felis G.E."/>
            <person name="de Vos W.M."/>
            <person name="Barrangou R."/>
            <person name="Klaenhammer T.R."/>
            <person name="Caufield P.W."/>
            <person name="Cui Y."/>
            <person name="Zhang H."/>
            <person name="O'Toole P.W."/>
        </authorList>
    </citation>
    <scope>NUCLEOTIDE SEQUENCE [LARGE SCALE GENOMIC DNA]</scope>
    <source>
        <strain evidence="1 2">DSM 23927</strain>
    </source>
</reference>
<dbReference type="EMBL" id="AYZQ01000001">
    <property type="protein sequence ID" value="KRM72719.1"/>
    <property type="molecule type" value="Genomic_DNA"/>
</dbReference>
<evidence type="ECO:0000313" key="1">
    <source>
        <dbReference type="EMBL" id="KRM72719.1"/>
    </source>
</evidence>
<dbReference type="Gene3D" id="3.40.50.11250">
    <property type="entry name" value="Protein of unknown function DUF3013"/>
    <property type="match status" value="1"/>
</dbReference>
<organism evidence="1 2">
    <name type="scientific">Lacticaseibacillus brantae DSM 23927</name>
    <dbReference type="NCBI Taxonomy" id="1423727"/>
    <lineage>
        <taxon>Bacteria</taxon>
        <taxon>Bacillati</taxon>
        <taxon>Bacillota</taxon>
        <taxon>Bacilli</taxon>
        <taxon>Lactobacillales</taxon>
        <taxon>Lactobacillaceae</taxon>
        <taxon>Lacticaseibacillus</taxon>
    </lineage>
</organism>
<accession>A0A0R2B0E8</accession>
<evidence type="ECO:0008006" key="3">
    <source>
        <dbReference type="Google" id="ProtNLM"/>
    </source>
</evidence>
<dbReference type="PATRIC" id="fig|1423727.3.peg.431"/>
<dbReference type="InterPro" id="IPR021380">
    <property type="entry name" value="DUF3013"/>
</dbReference>
<sequence>MADNNLLDYIGDKMDALNFDGDLDINWDKDAHVFELELTMYVDATGDFEVEDQDGQEIVDGEVDYSDAILFYDKTRVNGDDYKDNYLTIFGFDGKKGMPQATLDALFAYLQSLLDAGQNALFDFVDGSSEAETFELTFDQAAFEAELAKQPAKAQTTFIPYPKY</sequence>
<gene>
    <name evidence="1" type="ORF">FC34_GL000429</name>
</gene>
<evidence type="ECO:0000313" key="2">
    <source>
        <dbReference type="Proteomes" id="UP000051672"/>
    </source>
</evidence>
<dbReference type="STRING" id="1423727.FC34_GL000429"/>
<comment type="caution">
    <text evidence="1">The sequence shown here is derived from an EMBL/GenBank/DDBJ whole genome shotgun (WGS) entry which is preliminary data.</text>
</comment>
<dbReference type="AlphaFoldDB" id="A0A0R2B0E8"/>